<dbReference type="InterPro" id="IPR023577">
    <property type="entry name" value="CYTH_domain"/>
</dbReference>
<dbReference type="SUPFAM" id="SSF55154">
    <property type="entry name" value="CYTH-like phosphatases"/>
    <property type="match status" value="1"/>
</dbReference>
<dbReference type="Proteomes" id="UP000637628">
    <property type="component" value="Unassembled WGS sequence"/>
</dbReference>
<name>A0ABQ3ZE59_9ACTN</name>
<dbReference type="EMBL" id="BOML01000104">
    <property type="protein sequence ID" value="GIE08126.1"/>
    <property type="molecule type" value="Genomic_DNA"/>
</dbReference>
<dbReference type="PROSITE" id="PS51707">
    <property type="entry name" value="CYTH"/>
    <property type="match status" value="1"/>
</dbReference>
<evidence type="ECO:0000313" key="3">
    <source>
        <dbReference type="Proteomes" id="UP000637628"/>
    </source>
</evidence>
<protein>
    <recommendedName>
        <fullName evidence="1">CYTH domain-containing protein</fullName>
    </recommendedName>
</protein>
<keyword evidence="3" id="KW-1185">Reference proteome</keyword>
<accession>A0ABQ3ZE59</accession>
<dbReference type="InterPro" id="IPR008173">
    <property type="entry name" value="Adenylyl_cyclase_CyaB"/>
</dbReference>
<evidence type="ECO:0000259" key="1">
    <source>
        <dbReference type="PROSITE" id="PS51707"/>
    </source>
</evidence>
<dbReference type="InterPro" id="IPR033469">
    <property type="entry name" value="CYTH-like_dom_sf"/>
</dbReference>
<dbReference type="CDD" id="cd07890">
    <property type="entry name" value="CYTH-like_AC_IV-like"/>
    <property type="match status" value="1"/>
</dbReference>
<dbReference type="RefSeq" id="WP_344521065.1">
    <property type="nucleotide sequence ID" value="NZ_BAAATX010000078.1"/>
</dbReference>
<gene>
    <name evidence="2" type="ORF">Adu01nite_94760</name>
</gene>
<dbReference type="Gene3D" id="2.40.320.10">
    <property type="entry name" value="Hypothetical Protein Pfu-838710-001"/>
    <property type="match status" value="1"/>
</dbReference>
<evidence type="ECO:0000313" key="2">
    <source>
        <dbReference type="EMBL" id="GIE08126.1"/>
    </source>
</evidence>
<sequence>MDIEFEARFLAIDTAAIHDKISAQGGVCVMPRTLMRRTVFTNDDIAERGGWLRLRDEGRRITMTYKQTTGDTSAIDTTLESEIQVNDFQAAKTLLEAMGFKALRYQENYREEWKLGAVTLDLDTWPGLSTFLEIEGPSEEAVCAAADALGLDFSRASYGSVDEVYLAVLDRDILAEETLTFA</sequence>
<reference evidence="2 3" key="1">
    <citation type="submission" date="2021-01" db="EMBL/GenBank/DDBJ databases">
        <title>Whole genome shotgun sequence of Actinoplanes durhamensis NBRC 14914.</title>
        <authorList>
            <person name="Komaki H."/>
            <person name="Tamura T."/>
        </authorList>
    </citation>
    <scope>NUCLEOTIDE SEQUENCE [LARGE SCALE GENOMIC DNA]</scope>
    <source>
        <strain evidence="2 3">NBRC 14914</strain>
    </source>
</reference>
<organism evidence="2 3">
    <name type="scientific">Paractinoplanes durhamensis</name>
    <dbReference type="NCBI Taxonomy" id="113563"/>
    <lineage>
        <taxon>Bacteria</taxon>
        <taxon>Bacillati</taxon>
        <taxon>Actinomycetota</taxon>
        <taxon>Actinomycetes</taxon>
        <taxon>Micromonosporales</taxon>
        <taxon>Micromonosporaceae</taxon>
        <taxon>Paractinoplanes</taxon>
    </lineage>
</organism>
<dbReference type="Pfam" id="PF01928">
    <property type="entry name" value="CYTH"/>
    <property type="match status" value="1"/>
</dbReference>
<proteinExistence type="predicted"/>
<feature type="domain" description="CYTH" evidence="1">
    <location>
        <begin position="2"/>
        <end position="171"/>
    </location>
</feature>
<comment type="caution">
    <text evidence="2">The sequence shown here is derived from an EMBL/GenBank/DDBJ whole genome shotgun (WGS) entry which is preliminary data.</text>
</comment>